<dbReference type="InterPro" id="IPR001672">
    <property type="entry name" value="G6P_Isomerase"/>
</dbReference>
<dbReference type="InterPro" id="IPR019775">
    <property type="entry name" value="WD40_repeat_CS"/>
</dbReference>
<evidence type="ECO:0008006" key="4">
    <source>
        <dbReference type="Google" id="ProtNLM"/>
    </source>
</evidence>
<keyword evidence="1" id="KW-0812">Transmembrane</keyword>
<evidence type="ECO:0000313" key="2">
    <source>
        <dbReference type="EMBL" id="KAK9026687.1"/>
    </source>
</evidence>
<keyword evidence="1" id="KW-1133">Transmembrane helix</keyword>
<evidence type="ECO:0000313" key="3">
    <source>
        <dbReference type="Proteomes" id="UP001396334"/>
    </source>
</evidence>
<dbReference type="Pfam" id="PF00342">
    <property type="entry name" value="PGI"/>
    <property type="match status" value="2"/>
</dbReference>
<protein>
    <recommendedName>
        <fullName evidence="4">Transducin/WD40 repeat-like superfamily protein</fullName>
    </recommendedName>
</protein>
<dbReference type="PANTHER" id="PTHR45521">
    <property type="entry name" value="TSET COMPLEX MEMBER TSTF"/>
    <property type="match status" value="1"/>
</dbReference>
<dbReference type="InterPro" id="IPR013785">
    <property type="entry name" value="Aldolase_TIM"/>
</dbReference>
<accession>A0ABR2SNF4</accession>
<organism evidence="2 3">
    <name type="scientific">Hibiscus sabdariffa</name>
    <name type="common">roselle</name>
    <dbReference type="NCBI Taxonomy" id="183260"/>
    <lineage>
        <taxon>Eukaryota</taxon>
        <taxon>Viridiplantae</taxon>
        <taxon>Streptophyta</taxon>
        <taxon>Embryophyta</taxon>
        <taxon>Tracheophyta</taxon>
        <taxon>Spermatophyta</taxon>
        <taxon>Magnoliopsida</taxon>
        <taxon>eudicotyledons</taxon>
        <taxon>Gunneridae</taxon>
        <taxon>Pentapetalae</taxon>
        <taxon>rosids</taxon>
        <taxon>malvids</taxon>
        <taxon>Malvales</taxon>
        <taxon>Malvaceae</taxon>
        <taxon>Malvoideae</taxon>
        <taxon>Hibiscus</taxon>
    </lineage>
</organism>
<dbReference type="SUPFAM" id="SSF50978">
    <property type="entry name" value="WD40 repeat-like"/>
    <property type="match status" value="1"/>
</dbReference>
<dbReference type="Proteomes" id="UP001396334">
    <property type="component" value="Unassembled WGS sequence"/>
</dbReference>
<feature type="transmembrane region" description="Helical" evidence="1">
    <location>
        <begin position="414"/>
        <end position="433"/>
    </location>
</feature>
<comment type="caution">
    <text evidence="2">The sequence shown here is derived from an EMBL/GenBank/DDBJ whole genome shotgun (WGS) entry which is preliminary data.</text>
</comment>
<dbReference type="PANTHER" id="PTHR45521:SF2">
    <property type="entry name" value="TRANSDUCIN_WD40 REPEAT-LIKE SUPERFAMILY PROTEIN"/>
    <property type="match status" value="1"/>
</dbReference>
<sequence>MVEASNAANFGDLIEQSKDNMGPTDSDDQALRVVASIKEKALVNESIDCEDQFLVGHIVDSINSKLLDHLKLNSKATEYKEPTLSFEDIVEPNIDIKMQGLHGSLELVTNQSMKAHDGGVVAILLYRVIGGNPHLITINADNTLAIWDIKKSSNRLRVYCMVAHPLKPHLVAIGTNGGIIVSEFDSGSLILVTPLLMSGESRDDSAIRIPEDELRLLNLHLSNTTEPSHGKLYGDSFEPLCVTHTKKSINAPISLYAYSVLSVSSSRKYVAVVWPDIPCLSIDKVRNWSIFDLGSARLLASDTYCDRFAILESTIPPRMPIIHKESFSKMGMSLLSSYCRAQIIEVYGLRKKMMDIVFCGSFSKIDSRYSNCRAVRVLLLSPQHDFSVVEKSLKVTSSIGDHFHSALFEKNLNYMLMVLLGVWNVSFLGYLYFQIMEKFMSIIQHVNRESTYEGMPIHGVSFSYEIVPCDFIVAMKSQQLVYPNGKEISNYDGSKSNFFTQPNVPAYGKTTEQLLKKNIAKYFIPYKTISRNQFYLSLLPSFNAYGWDTSWQAMNIRPQQAALAPFNSPSFSKQKRADALKTLATVIVVLPLGNRGSRSEANFNDKYNEYRKKWGGGIMGSKSQAKTKANEVARHPSENHCFL</sequence>
<dbReference type="PROSITE" id="PS00678">
    <property type="entry name" value="WD_REPEATS_1"/>
    <property type="match status" value="1"/>
</dbReference>
<name>A0ABR2SNF4_9ROSI</name>
<gene>
    <name evidence="2" type="ORF">V6N11_039521</name>
</gene>
<dbReference type="EMBL" id="JBBPBN010000013">
    <property type="protein sequence ID" value="KAK9026687.1"/>
    <property type="molecule type" value="Genomic_DNA"/>
</dbReference>
<dbReference type="Gene3D" id="3.20.20.70">
    <property type="entry name" value="Aldolase class I"/>
    <property type="match status" value="1"/>
</dbReference>
<dbReference type="InterPro" id="IPR046348">
    <property type="entry name" value="SIS_dom_sf"/>
</dbReference>
<keyword evidence="3" id="KW-1185">Reference proteome</keyword>
<dbReference type="SUPFAM" id="SSF53697">
    <property type="entry name" value="SIS domain"/>
    <property type="match status" value="1"/>
</dbReference>
<dbReference type="Gene3D" id="3.30.1330.30">
    <property type="match status" value="1"/>
</dbReference>
<dbReference type="Gene3D" id="3.40.50.10490">
    <property type="entry name" value="Glucose-6-phosphate isomerase like protein, domain 1"/>
    <property type="match status" value="1"/>
</dbReference>
<reference evidence="2 3" key="1">
    <citation type="journal article" date="2024" name="G3 (Bethesda)">
        <title>Genome assembly of Hibiscus sabdariffa L. provides insights into metabolisms of medicinal natural products.</title>
        <authorList>
            <person name="Kim T."/>
        </authorList>
    </citation>
    <scope>NUCLEOTIDE SEQUENCE [LARGE SCALE GENOMIC DNA]</scope>
    <source>
        <strain evidence="2">TK-2024</strain>
        <tissue evidence="2">Old leaves</tissue>
    </source>
</reference>
<dbReference type="InterPro" id="IPR053290">
    <property type="entry name" value="TSET_complex_member"/>
</dbReference>
<keyword evidence="1" id="KW-0472">Membrane</keyword>
<proteinExistence type="predicted"/>
<dbReference type="InterPro" id="IPR029064">
    <property type="entry name" value="Ribosomal_eL30-like_sf"/>
</dbReference>
<evidence type="ECO:0000256" key="1">
    <source>
        <dbReference type="SAM" id="Phobius"/>
    </source>
</evidence>
<dbReference type="InterPro" id="IPR036322">
    <property type="entry name" value="WD40_repeat_dom_sf"/>
</dbReference>